<feature type="region of interest" description="Disordered" evidence="1">
    <location>
        <begin position="1"/>
        <end position="28"/>
    </location>
</feature>
<protein>
    <submittedName>
        <fullName evidence="2">Uncharacterized protein</fullName>
    </submittedName>
</protein>
<comment type="caution">
    <text evidence="2">The sequence shown here is derived from an EMBL/GenBank/DDBJ whole genome shotgun (WGS) entry which is preliminary data.</text>
</comment>
<feature type="region of interest" description="Disordered" evidence="1">
    <location>
        <begin position="61"/>
        <end position="103"/>
    </location>
</feature>
<organism evidence="2 3">
    <name type="scientific">Thalassiosira oceanica</name>
    <name type="common">Marine diatom</name>
    <dbReference type="NCBI Taxonomy" id="159749"/>
    <lineage>
        <taxon>Eukaryota</taxon>
        <taxon>Sar</taxon>
        <taxon>Stramenopiles</taxon>
        <taxon>Ochrophyta</taxon>
        <taxon>Bacillariophyta</taxon>
        <taxon>Coscinodiscophyceae</taxon>
        <taxon>Thalassiosirophycidae</taxon>
        <taxon>Thalassiosirales</taxon>
        <taxon>Thalassiosiraceae</taxon>
        <taxon>Thalassiosira</taxon>
    </lineage>
</organism>
<evidence type="ECO:0000313" key="2">
    <source>
        <dbReference type="EMBL" id="EJK45314.1"/>
    </source>
</evidence>
<gene>
    <name evidence="2" type="ORF">THAOC_36076</name>
</gene>
<dbReference type="AlphaFoldDB" id="K0R2C6"/>
<dbReference type="EMBL" id="AGNL01048607">
    <property type="protein sequence ID" value="EJK45314.1"/>
    <property type="molecule type" value="Genomic_DNA"/>
</dbReference>
<keyword evidence="3" id="KW-1185">Reference proteome</keyword>
<accession>K0R2C6</accession>
<sequence>MDRIRSLFSAEGDGDVDQDSTRTRSFNQRFGVGKQSRFNPDDLYLSEDDDWGMGLGAFSSKQTSLRGKDRYDGGAGPSSGGGAHSGIEATATGTLRGGNRAAR</sequence>
<feature type="compositionally biased region" description="Gly residues" evidence="1">
    <location>
        <begin position="73"/>
        <end position="84"/>
    </location>
</feature>
<evidence type="ECO:0000313" key="3">
    <source>
        <dbReference type="Proteomes" id="UP000266841"/>
    </source>
</evidence>
<evidence type="ECO:0000256" key="1">
    <source>
        <dbReference type="SAM" id="MobiDB-lite"/>
    </source>
</evidence>
<name>K0R2C6_THAOC</name>
<proteinExistence type="predicted"/>
<reference evidence="2 3" key="1">
    <citation type="journal article" date="2012" name="Genome Biol.">
        <title>Genome and low-iron response of an oceanic diatom adapted to chronic iron limitation.</title>
        <authorList>
            <person name="Lommer M."/>
            <person name="Specht M."/>
            <person name="Roy A.S."/>
            <person name="Kraemer L."/>
            <person name="Andreson R."/>
            <person name="Gutowska M.A."/>
            <person name="Wolf J."/>
            <person name="Bergner S.V."/>
            <person name="Schilhabel M.B."/>
            <person name="Klostermeier U.C."/>
            <person name="Beiko R.G."/>
            <person name="Rosenstiel P."/>
            <person name="Hippler M."/>
            <person name="Laroche J."/>
        </authorList>
    </citation>
    <scope>NUCLEOTIDE SEQUENCE [LARGE SCALE GENOMIC DNA]</scope>
    <source>
        <strain evidence="2 3">CCMP1005</strain>
    </source>
</reference>
<dbReference type="Proteomes" id="UP000266841">
    <property type="component" value="Unassembled WGS sequence"/>
</dbReference>